<keyword evidence="2" id="KW-1185">Reference proteome</keyword>
<evidence type="ECO:0000313" key="1">
    <source>
        <dbReference type="EMBL" id="SLM30722.1"/>
    </source>
</evidence>
<proteinExistence type="predicted"/>
<dbReference type="Proteomes" id="UP000191931">
    <property type="component" value="Unassembled WGS sequence"/>
</dbReference>
<dbReference type="STRING" id="1246637.MTBBW1_2380046"/>
<dbReference type="AlphaFoldDB" id="A0A1W1HEB5"/>
<organism evidence="1 2">
    <name type="scientific">Desulfamplus magnetovallimortis</name>
    <dbReference type="NCBI Taxonomy" id="1246637"/>
    <lineage>
        <taxon>Bacteria</taxon>
        <taxon>Pseudomonadati</taxon>
        <taxon>Thermodesulfobacteriota</taxon>
        <taxon>Desulfobacteria</taxon>
        <taxon>Desulfobacterales</taxon>
        <taxon>Desulfobacteraceae</taxon>
        <taxon>Desulfamplus</taxon>
    </lineage>
</organism>
<dbReference type="EMBL" id="FWEV01000155">
    <property type="protein sequence ID" value="SLM30722.1"/>
    <property type="molecule type" value="Genomic_DNA"/>
</dbReference>
<protein>
    <submittedName>
        <fullName evidence="1">Uncharacterized protein</fullName>
    </submittedName>
</protein>
<accession>A0A1W1HEB5</accession>
<evidence type="ECO:0000313" key="2">
    <source>
        <dbReference type="Proteomes" id="UP000191931"/>
    </source>
</evidence>
<gene>
    <name evidence="1" type="ORF">MTBBW1_2380046</name>
</gene>
<reference evidence="1 2" key="1">
    <citation type="submission" date="2017-03" db="EMBL/GenBank/DDBJ databases">
        <authorList>
            <person name="Afonso C.L."/>
            <person name="Miller P.J."/>
            <person name="Scott M.A."/>
            <person name="Spackman E."/>
            <person name="Goraichik I."/>
            <person name="Dimitrov K.M."/>
            <person name="Suarez D.L."/>
            <person name="Swayne D.E."/>
        </authorList>
    </citation>
    <scope>NUCLEOTIDE SEQUENCE [LARGE SCALE GENOMIC DNA]</scope>
    <source>
        <strain evidence="1">PRJEB14757</strain>
    </source>
</reference>
<name>A0A1W1HEB5_9BACT</name>
<sequence length="51" mass="6017">MLLKDFNNLPEFIFKGKQFVRREDLTESIRSYIAVILHLLVIIIKTPSRSL</sequence>